<accession>A0ABP9SDH3</accession>
<dbReference type="SUPFAM" id="SSF140453">
    <property type="entry name" value="EsxAB dimer-like"/>
    <property type="match status" value="1"/>
</dbReference>
<dbReference type="InterPro" id="IPR036689">
    <property type="entry name" value="ESAT-6-like_sf"/>
</dbReference>
<organism evidence="1 2">
    <name type="scientific">Arthrobacter gyeryongensis</name>
    <dbReference type="NCBI Taxonomy" id="1650592"/>
    <lineage>
        <taxon>Bacteria</taxon>
        <taxon>Bacillati</taxon>
        <taxon>Actinomycetota</taxon>
        <taxon>Actinomycetes</taxon>
        <taxon>Micrococcales</taxon>
        <taxon>Micrococcaceae</taxon>
        <taxon>Arthrobacter</taxon>
    </lineage>
</organism>
<comment type="caution">
    <text evidence="1">The sequence shown here is derived from an EMBL/GenBank/DDBJ whole genome shotgun (WGS) entry which is preliminary data.</text>
</comment>
<proteinExistence type="predicted"/>
<keyword evidence="2" id="KW-1185">Reference proteome</keyword>
<evidence type="ECO:0008006" key="3">
    <source>
        <dbReference type="Google" id="ProtNLM"/>
    </source>
</evidence>
<evidence type="ECO:0000313" key="2">
    <source>
        <dbReference type="Proteomes" id="UP001500200"/>
    </source>
</evidence>
<name>A0ABP9SDH3_9MICC</name>
<protein>
    <recommendedName>
        <fullName evidence="3">WXG100 family type VII secretion target</fullName>
    </recommendedName>
</protein>
<evidence type="ECO:0000313" key="1">
    <source>
        <dbReference type="EMBL" id="GAA5194246.1"/>
    </source>
</evidence>
<gene>
    <name evidence="1" type="ORF">GCM10023346_21220</name>
</gene>
<dbReference type="EMBL" id="BAABKK010000012">
    <property type="protein sequence ID" value="GAA5194246.1"/>
    <property type="molecule type" value="Genomic_DNA"/>
</dbReference>
<dbReference type="Proteomes" id="UP001500200">
    <property type="component" value="Unassembled WGS sequence"/>
</dbReference>
<dbReference type="Gene3D" id="1.10.287.1060">
    <property type="entry name" value="ESAT-6-like"/>
    <property type="match status" value="1"/>
</dbReference>
<reference evidence="2" key="1">
    <citation type="journal article" date="2019" name="Int. J. Syst. Evol. Microbiol.">
        <title>The Global Catalogue of Microorganisms (GCM) 10K type strain sequencing project: providing services to taxonomists for standard genome sequencing and annotation.</title>
        <authorList>
            <consortium name="The Broad Institute Genomics Platform"/>
            <consortium name="The Broad Institute Genome Sequencing Center for Infectious Disease"/>
            <person name="Wu L."/>
            <person name="Ma J."/>
        </authorList>
    </citation>
    <scope>NUCLEOTIDE SEQUENCE [LARGE SCALE GENOMIC DNA]</scope>
    <source>
        <strain evidence="2">JCM 18514</strain>
    </source>
</reference>
<sequence>MAAGMYGADVEQLRSLAKKFEASGASLLTAIKALDYHVNSTDAWHGPDAERFRSDWNGRDKIAVTRSAEALREGASALVRNAEEQQGASAAAGGSLRGAGPSGYATSMTASGASTGGGAVIDERALIEAYHNLRQLQAGGLTVSDQALLAGKLIGGNLLGKVGLVGDGADLVDAVSHGNWWDAANVLSKNAGDTIKSAVPGPVGYLSGTAIDVWSDVINQASKADWSEENRLQVVDYATQHPWEAVDAVVGAEMNFLPSLVSDVLPANFKLSAL</sequence>